<organism evidence="4 5">
    <name type="scientific">Olea europaea subsp. europaea</name>
    <dbReference type="NCBI Taxonomy" id="158383"/>
    <lineage>
        <taxon>Eukaryota</taxon>
        <taxon>Viridiplantae</taxon>
        <taxon>Streptophyta</taxon>
        <taxon>Embryophyta</taxon>
        <taxon>Tracheophyta</taxon>
        <taxon>Spermatophyta</taxon>
        <taxon>Magnoliopsida</taxon>
        <taxon>eudicotyledons</taxon>
        <taxon>Gunneridae</taxon>
        <taxon>Pentapetalae</taxon>
        <taxon>asterids</taxon>
        <taxon>lamiids</taxon>
        <taxon>Lamiales</taxon>
        <taxon>Oleaceae</taxon>
        <taxon>Oleeae</taxon>
        <taxon>Olea</taxon>
    </lineage>
</organism>
<dbReference type="CDD" id="cd09487">
    <property type="entry name" value="SAM_superfamily"/>
    <property type="match status" value="1"/>
</dbReference>
<dbReference type="EMBL" id="CACTIH010005754">
    <property type="protein sequence ID" value="CAA3001372.1"/>
    <property type="molecule type" value="Genomic_DNA"/>
</dbReference>
<dbReference type="SUPFAM" id="SSF47769">
    <property type="entry name" value="SAM/Pointed domain"/>
    <property type="match status" value="1"/>
</dbReference>
<dbReference type="PANTHER" id="PTHR10627:SF74">
    <property type="entry name" value="OS08G0526500 PROTEIN"/>
    <property type="match status" value="1"/>
</dbReference>
<proteinExistence type="predicted"/>
<feature type="domain" description="SAM" evidence="3">
    <location>
        <begin position="341"/>
        <end position="400"/>
    </location>
</feature>
<sequence>MSNPSRSHVSITLGRGAQLVKRSGLMVDSSFADSQPAVGSKRSIRDRLGSNVDLSLQVNKRMRGDGSTANAVDDIYLNRDDLRFKIMKKKIIKQKQSHKIEQNEIDLRNFLSRPAQSSTNSIVTREHMSKPKDTGLQYPELRYSRQHFQEPKDGRQLTSVTRDSRQHLPEARDQYVPNPRETRVPEAREVKHGMHDAIHQLYEPRISSITAHMPDSRTVNDVPTVDSVINSYSPWTMDRLRQRSPGEFLGSSRVLSPPRREEELQRRRPVRTYDDGRMSMYTSKDVFNFSSSMNSAPLMAKVVPSPGLSKTLTQMVAPLTLPGSDVKRSAYAVAAVNDQLTVDSFLQSLDLEKYAIYFKAEEVDMYALRQMGDSDLKELGIPMGPRKKILLSLLPRSKRL</sequence>
<dbReference type="PANTHER" id="PTHR10627">
    <property type="entry name" value="SCP160"/>
    <property type="match status" value="1"/>
</dbReference>
<evidence type="ECO:0000313" key="4">
    <source>
        <dbReference type="EMBL" id="CAA3001372.1"/>
    </source>
</evidence>
<dbReference type="PROSITE" id="PS50105">
    <property type="entry name" value="SAM_DOMAIN"/>
    <property type="match status" value="1"/>
</dbReference>
<dbReference type="SMART" id="SM00454">
    <property type="entry name" value="SAM"/>
    <property type="match status" value="1"/>
</dbReference>
<evidence type="ECO:0000256" key="2">
    <source>
        <dbReference type="SAM" id="MobiDB-lite"/>
    </source>
</evidence>
<dbReference type="InterPro" id="IPR013761">
    <property type="entry name" value="SAM/pointed_sf"/>
</dbReference>
<dbReference type="Proteomes" id="UP000594638">
    <property type="component" value="Unassembled WGS sequence"/>
</dbReference>
<dbReference type="Gene3D" id="1.10.150.50">
    <property type="entry name" value="Transcription Factor, Ets-1"/>
    <property type="match status" value="1"/>
</dbReference>
<feature type="region of interest" description="Disordered" evidence="2">
    <location>
        <begin position="146"/>
        <end position="173"/>
    </location>
</feature>
<keyword evidence="1" id="KW-0677">Repeat</keyword>
<protein>
    <submittedName>
        <fullName evidence="4">Bicaudal C homolog 1-like</fullName>
    </submittedName>
</protein>
<gene>
    <name evidence="4" type="ORF">OLEA9_A029794</name>
</gene>
<feature type="compositionally biased region" description="Basic and acidic residues" evidence="2">
    <location>
        <begin position="124"/>
        <end position="133"/>
    </location>
</feature>
<name>A0A8S0T875_OLEEU</name>
<dbReference type="Pfam" id="PF00536">
    <property type="entry name" value="SAM_1"/>
    <property type="match status" value="1"/>
</dbReference>
<keyword evidence="5" id="KW-1185">Reference proteome</keyword>
<dbReference type="Gramene" id="OE9A029794T1">
    <property type="protein sequence ID" value="OE9A029794C1"/>
    <property type="gene ID" value="OE9A029794"/>
</dbReference>
<feature type="region of interest" description="Disordered" evidence="2">
    <location>
        <begin position="116"/>
        <end position="135"/>
    </location>
</feature>
<evidence type="ECO:0000256" key="1">
    <source>
        <dbReference type="ARBA" id="ARBA00022737"/>
    </source>
</evidence>
<dbReference type="OrthoDB" id="76949at2759"/>
<dbReference type="InterPro" id="IPR001660">
    <property type="entry name" value="SAM"/>
</dbReference>
<reference evidence="4 5" key="1">
    <citation type="submission" date="2019-12" db="EMBL/GenBank/DDBJ databases">
        <authorList>
            <person name="Alioto T."/>
            <person name="Alioto T."/>
            <person name="Gomez Garrido J."/>
        </authorList>
    </citation>
    <scope>NUCLEOTIDE SEQUENCE [LARGE SCALE GENOMIC DNA]</scope>
</reference>
<dbReference type="FunFam" id="1.10.150.50:FF:000077">
    <property type="entry name" value="DDHD domain-containing 2"/>
    <property type="match status" value="1"/>
</dbReference>
<evidence type="ECO:0000259" key="3">
    <source>
        <dbReference type="PROSITE" id="PS50105"/>
    </source>
</evidence>
<feature type="compositionally biased region" description="Basic and acidic residues" evidence="2">
    <location>
        <begin position="162"/>
        <end position="173"/>
    </location>
</feature>
<comment type="caution">
    <text evidence="4">The sequence shown here is derived from an EMBL/GenBank/DDBJ whole genome shotgun (WGS) entry which is preliminary data.</text>
</comment>
<feature type="region of interest" description="Disordered" evidence="2">
    <location>
        <begin position="247"/>
        <end position="266"/>
    </location>
</feature>
<accession>A0A8S0T875</accession>
<dbReference type="AlphaFoldDB" id="A0A8S0T875"/>
<evidence type="ECO:0000313" key="5">
    <source>
        <dbReference type="Proteomes" id="UP000594638"/>
    </source>
</evidence>